<name>A0A318JXP7_9BURK</name>
<dbReference type="PROSITE" id="PS51257">
    <property type="entry name" value="PROKAR_LIPOPROTEIN"/>
    <property type="match status" value="1"/>
</dbReference>
<dbReference type="Proteomes" id="UP000247792">
    <property type="component" value="Unassembled WGS sequence"/>
</dbReference>
<gene>
    <name evidence="2" type="ORF">DFR42_102713</name>
</gene>
<accession>A0A318JXP7</accession>
<evidence type="ECO:0000256" key="1">
    <source>
        <dbReference type="SAM" id="Phobius"/>
    </source>
</evidence>
<dbReference type="EMBL" id="QJKB01000002">
    <property type="protein sequence ID" value="PXX45485.1"/>
    <property type="molecule type" value="Genomic_DNA"/>
</dbReference>
<keyword evidence="1" id="KW-1133">Transmembrane helix</keyword>
<reference evidence="2 3" key="1">
    <citation type="submission" date="2018-05" db="EMBL/GenBank/DDBJ databases">
        <title>Genomic Encyclopedia of Type Strains, Phase IV (KMG-IV): sequencing the most valuable type-strain genomes for metagenomic binning, comparative biology and taxonomic classification.</title>
        <authorList>
            <person name="Goeker M."/>
        </authorList>
    </citation>
    <scope>NUCLEOTIDE SEQUENCE [LARGE SCALE GENOMIC DNA]</scope>
    <source>
        <strain evidence="2 3">DSM 19792</strain>
    </source>
</reference>
<sequence>MVPGFKLSQVLQAILFACVLTGILTGVLVQQMGFGLLVSLVSLAHALVLGLPAFWLFSRAKAANVWTTVSCGFLIGLIPVSLLNWNITFLYLVFAWIGSVIAWLFWVSLTLLAARSKSTTDTESRPAKPE</sequence>
<keyword evidence="3" id="KW-1185">Reference proteome</keyword>
<feature type="transmembrane region" description="Helical" evidence="1">
    <location>
        <begin position="64"/>
        <end position="83"/>
    </location>
</feature>
<feature type="transmembrane region" description="Helical" evidence="1">
    <location>
        <begin position="7"/>
        <end position="28"/>
    </location>
</feature>
<evidence type="ECO:0000313" key="3">
    <source>
        <dbReference type="Proteomes" id="UP000247792"/>
    </source>
</evidence>
<feature type="transmembrane region" description="Helical" evidence="1">
    <location>
        <begin position="34"/>
        <end position="57"/>
    </location>
</feature>
<protein>
    <submittedName>
        <fullName evidence="2">Uncharacterized protein</fullName>
    </submittedName>
</protein>
<comment type="caution">
    <text evidence="2">The sequence shown here is derived from an EMBL/GenBank/DDBJ whole genome shotgun (WGS) entry which is preliminary data.</text>
</comment>
<organism evidence="2 3">
    <name type="scientific">Undibacterium pigrum</name>
    <dbReference type="NCBI Taxonomy" id="401470"/>
    <lineage>
        <taxon>Bacteria</taxon>
        <taxon>Pseudomonadati</taxon>
        <taxon>Pseudomonadota</taxon>
        <taxon>Betaproteobacteria</taxon>
        <taxon>Burkholderiales</taxon>
        <taxon>Oxalobacteraceae</taxon>
        <taxon>Undibacterium</taxon>
    </lineage>
</organism>
<evidence type="ECO:0000313" key="2">
    <source>
        <dbReference type="EMBL" id="PXX45485.1"/>
    </source>
</evidence>
<feature type="transmembrane region" description="Helical" evidence="1">
    <location>
        <begin position="89"/>
        <end position="114"/>
    </location>
</feature>
<keyword evidence="1" id="KW-0472">Membrane</keyword>
<dbReference type="AlphaFoldDB" id="A0A318JXP7"/>
<proteinExistence type="predicted"/>
<keyword evidence="1" id="KW-0812">Transmembrane</keyword>